<dbReference type="RefSeq" id="XP_073764983.1">
    <property type="nucleotide sequence ID" value="XM_073908882.1"/>
</dbReference>
<keyword evidence="1" id="KW-1185">Reference proteome</keyword>
<evidence type="ECO:0000313" key="1">
    <source>
        <dbReference type="Proteomes" id="UP000000437"/>
    </source>
</evidence>
<evidence type="ECO:0000313" key="2">
    <source>
        <dbReference type="RefSeq" id="XP_073764983.1"/>
    </source>
</evidence>
<sequence length="148" mass="16995">MMALRRSRRTKTLPGHLRDFLLERHLKNAAVLPALRPAAPVSPVGECLQEEPLSIHGRSVQDYQDIYRSVMDSPVKKRAGRYTLQKGIEVKQRLWEKLGRPALLETVQPDGRVLITEIRSESSTPPQIKVDISKEPLPKEPRRKRPRH</sequence>
<gene>
    <name evidence="2" type="primary">LOC141375429</name>
</gene>
<accession>A0AC58G5H0</accession>
<proteinExistence type="predicted"/>
<reference evidence="2" key="1">
    <citation type="submission" date="2025-08" db="UniProtKB">
        <authorList>
            <consortium name="RefSeq"/>
        </authorList>
    </citation>
    <scope>IDENTIFICATION</scope>
    <source>
        <strain evidence="2">Tuebingen</strain>
        <tissue evidence="2">Fibroblasts and whole tissue</tissue>
    </source>
</reference>
<organism evidence="1 2">
    <name type="scientific">Danio rerio</name>
    <name type="common">Zebrafish</name>
    <name type="synonym">Brachydanio rerio</name>
    <dbReference type="NCBI Taxonomy" id="7955"/>
    <lineage>
        <taxon>Eukaryota</taxon>
        <taxon>Metazoa</taxon>
        <taxon>Chordata</taxon>
        <taxon>Craniata</taxon>
        <taxon>Vertebrata</taxon>
        <taxon>Euteleostomi</taxon>
        <taxon>Actinopterygii</taxon>
        <taxon>Neopterygii</taxon>
        <taxon>Teleostei</taxon>
        <taxon>Ostariophysi</taxon>
        <taxon>Cypriniformes</taxon>
        <taxon>Danionidae</taxon>
        <taxon>Danioninae</taxon>
        <taxon>Danio</taxon>
    </lineage>
</organism>
<dbReference type="Proteomes" id="UP000000437">
    <property type="component" value="Chromosome 7"/>
</dbReference>
<protein>
    <submittedName>
        <fullName evidence="2">Uncharacterized protein isoform X3</fullName>
    </submittedName>
</protein>
<name>A0AC58G5H0_DANRE</name>